<protein>
    <recommendedName>
        <fullName evidence="3">MoaD/ThiS family protein</fullName>
    </recommendedName>
</protein>
<dbReference type="InterPro" id="IPR003749">
    <property type="entry name" value="ThiS/MoaD-like"/>
</dbReference>
<comment type="caution">
    <text evidence="1">The sequence shown here is derived from an EMBL/GenBank/DDBJ whole genome shotgun (WGS) entry which is preliminary data.</text>
</comment>
<dbReference type="Pfam" id="PF02597">
    <property type="entry name" value="ThiS"/>
    <property type="match status" value="1"/>
</dbReference>
<dbReference type="RefSeq" id="WP_061913982.1">
    <property type="nucleotide sequence ID" value="NZ_DF967971.1"/>
</dbReference>
<dbReference type="AlphaFoldDB" id="A0A0P6XS62"/>
<evidence type="ECO:0000313" key="2">
    <source>
        <dbReference type="Proteomes" id="UP000050514"/>
    </source>
</evidence>
<keyword evidence="2" id="KW-1185">Reference proteome</keyword>
<dbReference type="Proteomes" id="UP000050514">
    <property type="component" value="Unassembled WGS sequence"/>
</dbReference>
<dbReference type="InterPro" id="IPR012675">
    <property type="entry name" value="Beta-grasp_dom_sf"/>
</dbReference>
<dbReference type="EMBL" id="LGHJ01000014">
    <property type="protein sequence ID" value="KPL75375.1"/>
    <property type="molecule type" value="Genomic_DNA"/>
</dbReference>
<dbReference type="CDD" id="cd17040">
    <property type="entry name" value="Ubl_MoaD_like"/>
    <property type="match status" value="1"/>
</dbReference>
<dbReference type="STRING" id="360411.AC812_08810"/>
<accession>A0A0P6XS62</accession>
<dbReference type="Gene3D" id="3.10.20.30">
    <property type="match status" value="1"/>
</dbReference>
<gene>
    <name evidence="1" type="ORF">AC812_08810</name>
</gene>
<organism evidence="1 2">
    <name type="scientific">Bellilinea caldifistulae</name>
    <dbReference type="NCBI Taxonomy" id="360411"/>
    <lineage>
        <taxon>Bacteria</taxon>
        <taxon>Bacillati</taxon>
        <taxon>Chloroflexota</taxon>
        <taxon>Anaerolineae</taxon>
        <taxon>Anaerolineales</taxon>
        <taxon>Anaerolineaceae</taxon>
        <taxon>Bellilinea</taxon>
    </lineage>
</organism>
<name>A0A0P6XS62_9CHLR</name>
<evidence type="ECO:0000313" key="1">
    <source>
        <dbReference type="EMBL" id="KPL75375.1"/>
    </source>
</evidence>
<reference evidence="1 2" key="1">
    <citation type="submission" date="2015-07" db="EMBL/GenBank/DDBJ databases">
        <title>Draft genome of Bellilinea caldifistulae DSM 17877.</title>
        <authorList>
            <person name="Hemp J."/>
            <person name="Ward L.M."/>
            <person name="Pace L.A."/>
            <person name="Fischer W.W."/>
        </authorList>
    </citation>
    <scope>NUCLEOTIDE SEQUENCE [LARGE SCALE GENOMIC DNA]</scope>
    <source>
        <strain evidence="1 2">GOMI-1</strain>
    </source>
</reference>
<evidence type="ECO:0008006" key="3">
    <source>
        <dbReference type="Google" id="ProtNLM"/>
    </source>
</evidence>
<sequence length="79" mass="8685">MKVKVKLYATFSRYHPGTLAGTPFEVELPEGSTLRDLINHLEIPESEVKVCFINARIQDLDTRLNDGDEAGIFPPVGGG</sequence>
<dbReference type="OrthoDB" id="166110at2"/>
<dbReference type="SUPFAM" id="SSF54285">
    <property type="entry name" value="MoaD/ThiS"/>
    <property type="match status" value="1"/>
</dbReference>
<proteinExistence type="predicted"/>
<dbReference type="InterPro" id="IPR016155">
    <property type="entry name" value="Mopterin_synth/thiamin_S_b"/>
</dbReference>